<protein>
    <submittedName>
        <fullName evidence="2">Uncharacterized protein</fullName>
    </submittedName>
</protein>
<dbReference type="OrthoDB" id="5834719at2759"/>
<organism evidence="2 3">
    <name type="scientific">Strongylus vulgaris</name>
    <name type="common">Blood worm</name>
    <dbReference type="NCBI Taxonomy" id="40348"/>
    <lineage>
        <taxon>Eukaryota</taxon>
        <taxon>Metazoa</taxon>
        <taxon>Ecdysozoa</taxon>
        <taxon>Nematoda</taxon>
        <taxon>Chromadorea</taxon>
        <taxon>Rhabditida</taxon>
        <taxon>Rhabditina</taxon>
        <taxon>Rhabditomorpha</taxon>
        <taxon>Strongyloidea</taxon>
        <taxon>Strongylidae</taxon>
        <taxon>Strongylus</taxon>
    </lineage>
</organism>
<feature type="compositionally biased region" description="Polar residues" evidence="1">
    <location>
        <begin position="118"/>
        <end position="133"/>
    </location>
</feature>
<gene>
    <name evidence="2" type="ORF">SVUK_LOCUS19451</name>
</gene>
<evidence type="ECO:0000313" key="3">
    <source>
        <dbReference type="Proteomes" id="UP000270094"/>
    </source>
</evidence>
<sequence length="139" mass="15153">MSEILKARTYCSYFTGNEQGSSRSVDDGEEEGEILSDGSDDIQEQPKPISIIGASMNSFHSLFIRKAPKEALRSLNDTPPLQANVGVLPPQTVTIGRGFSNEQKLGILPQQRAFCSRPRNSPFGTTSPWSSNFPAPHSV</sequence>
<reference evidence="2 3" key="1">
    <citation type="submission" date="2018-11" db="EMBL/GenBank/DDBJ databases">
        <authorList>
            <consortium name="Pathogen Informatics"/>
        </authorList>
    </citation>
    <scope>NUCLEOTIDE SEQUENCE [LARGE SCALE GENOMIC DNA]</scope>
</reference>
<dbReference type="EMBL" id="UYYB01130235">
    <property type="protein sequence ID" value="VDM84453.1"/>
    <property type="molecule type" value="Genomic_DNA"/>
</dbReference>
<feature type="region of interest" description="Disordered" evidence="1">
    <location>
        <begin position="116"/>
        <end position="139"/>
    </location>
</feature>
<feature type="region of interest" description="Disordered" evidence="1">
    <location>
        <begin position="15"/>
        <end position="47"/>
    </location>
</feature>
<keyword evidence="3" id="KW-1185">Reference proteome</keyword>
<name>A0A3P7JTT8_STRVU</name>
<accession>A0A3P7JTT8</accession>
<evidence type="ECO:0000313" key="2">
    <source>
        <dbReference type="EMBL" id="VDM84453.1"/>
    </source>
</evidence>
<dbReference type="Proteomes" id="UP000270094">
    <property type="component" value="Unassembled WGS sequence"/>
</dbReference>
<dbReference type="AlphaFoldDB" id="A0A3P7JTT8"/>
<proteinExistence type="predicted"/>
<evidence type="ECO:0000256" key="1">
    <source>
        <dbReference type="SAM" id="MobiDB-lite"/>
    </source>
</evidence>
<feature type="compositionally biased region" description="Acidic residues" evidence="1">
    <location>
        <begin position="27"/>
        <end position="43"/>
    </location>
</feature>